<dbReference type="InterPro" id="IPR027417">
    <property type="entry name" value="P-loop_NTPase"/>
</dbReference>
<dbReference type="GO" id="GO:0016887">
    <property type="term" value="F:ATP hydrolysis activity"/>
    <property type="evidence" value="ECO:0007669"/>
    <property type="project" value="InterPro"/>
</dbReference>
<evidence type="ECO:0000256" key="3">
    <source>
        <dbReference type="ARBA" id="ARBA00022741"/>
    </source>
</evidence>
<organism evidence="6 7">
    <name type="scientific">Pseudooceanicola pacificus</name>
    <dbReference type="NCBI Taxonomy" id="2676438"/>
    <lineage>
        <taxon>Bacteria</taxon>
        <taxon>Pseudomonadati</taxon>
        <taxon>Pseudomonadota</taxon>
        <taxon>Alphaproteobacteria</taxon>
        <taxon>Rhodobacterales</taxon>
        <taxon>Paracoccaceae</taxon>
        <taxon>Pseudooceanicola</taxon>
    </lineage>
</organism>
<evidence type="ECO:0000313" key="6">
    <source>
        <dbReference type="EMBL" id="MWB77087.1"/>
    </source>
</evidence>
<comment type="similarity">
    <text evidence="1">Belongs to the ABC transporter superfamily.</text>
</comment>
<evidence type="ECO:0000313" key="7">
    <source>
        <dbReference type="Proteomes" id="UP000443843"/>
    </source>
</evidence>
<evidence type="ECO:0000259" key="5">
    <source>
        <dbReference type="PROSITE" id="PS50893"/>
    </source>
</evidence>
<proteinExistence type="inferred from homology"/>
<evidence type="ECO:0000256" key="4">
    <source>
        <dbReference type="ARBA" id="ARBA00022840"/>
    </source>
</evidence>
<feature type="domain" description="ABC transporter" evidence="5">
    <location>
        <begin position="3"/>
        <end position="235"/>
    </location>
</feature>
<dbReference type="InterPro" id="IPR017871">
    <property type="entry name" value="ABC_transporter-like_CS"/>
</dbReference>
<dbReference type="InterPro" id="IPR003593">
    <property type="entry name" value="AAA+_ATPase"/>
</dbReference>
<keyword evidence="7" id="KW-1185">Reference proteome</keyword>
<gene>
    <name evidence="6" type="ORF">GLS40_03525</name>
</gene>
<accession>A0A844W053</accession>
<sequence length="250" mass="26734">MSLQSDNISWTSGGAAIVKGVTLQVPEQGVLGLVGPNGSGKSSLLRLLAGVRRGSGGAVLVDQRPIDTIGRAEIARRLALVEQHATTDVVLTARDVVALGRLPHRGALGGWSARDEEIVQRALARTGMTRSAGQSWSTLSGGERQRIQIARALAQEPRELLMDEPTNHLDIRHQLDLLRLLLSLGTHVIVALHDLNQAMAFCDEVAVMSEGQLIAQGKPVEILTAELIGEVFGVEAMIVRGPNGPRISFF</sequence>
<comment type="caution">
    <text evidence="6">The sequence shown here is derived from an EMBL/GenBank/DDBJ whole genome shotgun (WGS) entry which is preliminary data.</text>
</comment>
<dbReference type="SUPFAM" id="SSF52540">
    <property type="entry name" value="P-loop containing nucleoside triphosphate hydrolases"/>
    <property type="match status" value="1"/>
</dbReference>
<dbReference type="GO" id="GO:0005524">
    <property type="term" value="F:ATP binding"/>
    <property type="evidence" value="ECO:0007669"/>
    <property type="project" value="UniProtKB-KW"/>
</dbReference>
<evidence type="ECO:0000256" key="2">
    <source>
        <dbReference type="ARBA" id="ARBA00022448"/>
    </source>
</evidence>
<keyword evidence="2" id="KW-0813">Transport</keyword>
<dbReference type="InterPro" id="IPR003439">
    <property type="entry name" value="ABC_transporter-like_ATP-bd"/>
</dbReference>
<dbReference type="EMBL" id="WNXQ01000002">
    <property type="protein sequence ID" value="MWB77087.1"/>
    <property type="molecule type" value="Genomic_DNA"/>
</dbReference>
<dbReference type="PANTHER" id="PTHR42794">
    <property type="entry name" value="HEMIN IMPORT ATP-BINDING PROTEIN HMUV"/>
    <property type="match status" value="1"/>
</dbReference>
<evidence type="ECO:0000256" key="1">
    <source>
        <dbReference type="ARBA" id="ARBA00005417"/>
    </source>
</evidence>
<dbReference type="CDD" id="cd03214">
    <property type="entry name" value="ABC_Iron-Siderophores_B12_Hemin"/>
    <property type="match status" value="1"/>
</dbReference>
<dbReference type="Gene3D" id="3.40.50.300">
    <property type="entry name" value="P-loop containing nucleotide triphosphate hydrolases"/>
    <property type="match status" value="1"/>
</dbReference>
<dbReference type="PROSITE" id="PS50893">
    <property type="entry name" value="ABC_TRANSPORTER_2"/>
    <property type="match status" value="1"/>
</dbReference>
<dbReference type="SMART" id="SM00382">
    <property type="entry name" value="AAA"/>
    <property type="match status" value="1"/>
</dbReference>
<dbReference type="Proteomes" id="UP000443843">
    <property type="component" value="Unassembled WGS sequence"/>
</dbReference>
<dbReference type="PROSITE" id="PS00211">
    <property type="entry name" value="ABC_TRANSPORTER_1"/>
    <property type="match status" value="1"/>
</dbReference>
<keyword evidence="4 6" id="KW-0067">ATP-binding</keyword>
<keyword evidence="3" id="KW-0547">Nucleotide-binding</keyword>
<name>A0A844W053_9RHOB</name>
<dbReference type="RefSeq" id="WP_160381274.1">
    <property type="nucleotide sequence ID" value="NZ_WNXQ01000002.1"/>
</dbReference>
<reference evidence="6 7" key="1">
    <citation type="submission" date="2019-11" db="EMBL/GenBank/DDBJ databases">
        <title>Pseudooceanicola pacifica sp. nov., isolated from deep-sea sediment of the Pacific Ocean.</title>
        <authorList>
            <person name="Lyu L."/>
        </authorList>
    </citation>
    <scope>NUCLEOTIDE SEQUENCE [LARGE SCALE GENOMIC DNA]</scope>
    <source>
        <strain evidence="6 7">216_PA32_1</strain>
    </source>
</reference>
<dbReference type="AlphaFoldDB" id="A0A844W053"/>
<dbReference type="Pfam" id="PF00005">
    <property type="entry name" value="ABC_tran"/>
    <property type="match status" value="1"/>
</dbReference>
<dbReference type="PANTHER" id="PTHR42794:SF2">
    <property type="entry name" value="ABC TRANSPORTER ATP-BINDING PROTEIN"/>
    <property type="match status" value="1"/>
</dbReference>
<dbReference type="FunFam" id="3.40.50.300:FF:000134">
    <property type="entry name" value="Iron-enterobactin ABC transporter ATP-binding protein"/>
    <property type="match status" value="1"/>
</dbReference>
<protein>
    <submittedName>
        <fullName evidence="6">ATP-binding cassette domain-containing protein</fullName>
    </submittedName>
</protein>